<feature type="region of interest" description="Disordered" evidence="1">
    <location>
        <begin position="166"/>
        <end position="241"/>
    </location>
</feature>
<protein>
    <recommendedName>
        <fullName evidence="4">Lipoprotein</fullName>
    </recommendedName>
</protein>
<reference evidence="2 3" key="1">
    <citation type="submission" date="2019-12" db="EMBL/GenBank/DDBJ databases">
        <title>Genome sequence of Streptomyces bambusae.</title>
        <authorList>
            <person name="Bansal K."/>
            <person name="Choksket S."/>
            <person name="Korpole S."/>
            <person name="Patil P.B."/>
        </authorList>
    </citation>
    <scope>NUCLEOTIDE SEQUENCE [LARGE SCALE GENOMIC DNA]</scope>
    <source>
        <strain evidence="2 3">SK60</strain>
    </source>
</reference>
<accession>A0ABS6ZDA3</accession>
<name>A0ABS6ZDA3_9ACTN</name>
<evidence type="ECO:0000313" key="3">
    <source>
        <dbReference type="Proteomes" id="UP000812013"/>
    </source>
</evidence>
<sequence>MSGLRVVAVGAATGVISALLAGFTLPYGNGIEDEPAQVIVDKGRQALHDARSVRMLAKVEDPAGTVTLDLRFDVDGNCAGSVALPGDAGRADIVKRGEDVWLKPDNAFVKSQTPGTAGEDAIALINGRWIHGKAGNPMLREFGDICDLSAFQREYASDRVTENVTKGGKAEVGGTPAITATSSSGADRSTYYVATEGEPRLLRVEGTQGGQRGTADFSDYDQPVPAKTPPPSESVDLSTLQ</sequence>
<feature type="compositionally biased region" description="Polar residues" evidence="1">
    <location>
        <begin position="178"/>
        <end position="187"/>
    </location>
</feature>
<gene>
    <name evidence="2" type="ORF">GPJ59_28710</name>
</gene>
<keyword evidence="3" id="KW-1185">Reference proteome</keyword>
<evidence type="ECO:0000256" key="1">
    <source>
        <dbReference type="SAM" id="MobiDB-lite"/>
    </source>
</evidence>
<comment type="caution">
    <text evidence="2">The sequence shown here is derived from an EMBL/GenBank/DDBJ whole genome shotgun (WGS) entry which is preliminary data.</text>
</comment>
<evidence type="ECO:0008006" key="4">
    <source>
        <dbReference type="Google" id="ProtNLM"/>
    </source>
</evidence>
<dbReference type="Proteomes" id="UP000812013">
    <property type="component" value="Unassembled WGS sequence"/>
</dbReference>
<dbReference type="EMBL" id="WTFF01000291">
    <property type="protein sequence ID" value="MBW5485747.1"/>
    <property type="molecule type" value="Genomic_DNA"/>
</dbReference>
<dbReference type="RefSeq" id="WP_219670627.1">
    <property type="nucleotide sequence ID" value="NZ_WTFF01000291.1"/>
</dbReference>
<proteinExistence type="predicted"/>
<dbReference type="Gene3D" id="2.50.20.20">
    <property type="match status" value="1"/>
</dbReference>
<evidence type="ECO:0000313" key="2">
    <source>
        <dbReference type="EMBL" id="MBW5485747.1"/>
    </source>
</evidence>
<organism evidence="2 3">
    <name type="scientific">Streptomyces bambusae</name>
    <dbReference type="NCBI Taxonomy" id="1550616"/>
    <lineage>
        <taxon>Bacteria</taxon>
        <taxon>Bacillati</taxon>
        <taxon>Actinomycetota</taxon>
        <taxon>Actinomycetes</taxon>
        <taxon>Kitasatosporales</taxon>
        <taxon>Streptomycetaceae</taxon>
        <taxon>Streptomyces</taxon>
    </lineage>
</organism>